<feature type="transmembrane region" description="Helical" evidence="1">
    <location>
        <begin position="80"/>
        <end position="101"/>
    </location>
</feature>
<keyword evidence="3" id="KW-1185">Reference proteome</keyword>
<evidence type="ECO:0000313" key="3">
    <source>
        <dbReference type="Proteomes" id="UP001262835"/>
    </source>
</evidence>
<sequence>MRQVDPAGIRIRLFRSDRPHWGHVWHGVTRHGIVTDRIVVYSPLSSDAERTFALAASTFWKVAVCAGFVLWMALVGMGAPTVPTLLLMTAAIVGPGVFLSYRGRAAARDAHSVRCTFFAGEVSPSALDVAHRIQQQADELDHAEQDLVRGRITREEFDLVWLHAYEATASRRREL</sequence>
<organism evidence="2 3">
    <name type="scientific">Microbacterium aquilitoris</name>
    <dbReference type="NCBI Taxonomy" id="3067307"/>
    <lineage>
        <taxon>Bacteria</taxon>
        <taxon>Bacillati</taxon>
        <taxon>Actinomycetota</taxon>
        <taxon>Actinomycetes</taxon>
        <taxon>Micrococcales</taxon>
        <taxon>Microbacteriaceae</taxon>
        <taxon>Microbacterium</taxon>
    </lineage>
</organism>
<protein>
    <submittedName>
        <fullName evidence="2">Uncharacterized protein</fullName>
    </submittedName>
</protein>
<accession>A0ABU3GF76</accession>
<evidence type="ECO:0000313" key="2">
    <source>
        <dbReference type="EMBL" id="MDT3329352.1"/>
    </source>
</evidence>
<dbReference type="EMBL" id="JAUZVT010000001">
    <property type="protein sequence ID" value="MDT3329352.1"/>
    <property type="molecule type" value="Genomic_DNA"/>
</dbReference>
<name>A0ABU3GF76_9MICO</name>
<keyword evidence="1" id="KW-0812">Transmembrane</keyword>
<gene>
    <name evidence="2" type="ORF">Q9S78_01590</name>
</gene>
<proteinExistence type="predicted"/>
<feature type="transmembrane region" description="Helical" evidence="1">
    <location>
        <begin position="52"/>
        <end position="74"/>
    </location>
</feature>
<comment type="caution">
    <text evidence="2">The sequence shown here is derived from an EMBL/GenBank/DDBJ whole genome shotgun (WGS) entry which is preliminary data.</text>
</comment>
<evidence type="ECO:0000256" key="1">
    <source>
        <dbReference type="SAM" id="Phobius"/>
    </source>
</evidence>
<dbReference type="RefSeq" id="WP_311868449.1">
    <property type="nucleotide sequence ID" value="NZ_JAUZVT010000001.1"/>
</dbReference>
<dbReference type="InterPro" id="IPR046719">
    <property type="entry name" value="DUF6611"/>
</dbReference>
<dbReference type="Proteomes" id="UP001262835">
    <property type="component" value="Unassembled WGS sequence"/>
</dbReference>
<reference evidence="2 3" key="1">
    <citation type="submission" date="2023-08" db="EMBL/GenBank/DDBJ databases">
        <title>Microbacterium aquilitoris sp. nov. and Microbacterium gwkjibeachense sp. nov., isolated from beach.</title>
        <authorList>
            <person name="Lee S.D."/>
            <person name="Yang H."/>
            <person name="Kim I."/>
        </authorList>
    </citation>
    <scope>NUCLEOTIDE SEQUENCE [LARGE SCALE GENOMIC DNA]</scope>
    <source>
        <strain evidence="2 3">KSW-18</strain>
    </source>
</reference>
<keyword evidence="1" id="KW-1133">Transmembrane helix</keyword>
<dbReference type="Pfam" id="PF20315">
    <property type="entry name" value="DUF6611"/>
    <property type="match status" value="1"/>
</dbReference>
<keyword evidence="1" id="KW-0472">Membrane</keyword>